<reference evidence="3 4" key="1">
    <citation type="submission" date="2019-09" db="EMBL/GenBank/DDBJ databases">
        <title>The complete genome of Methanoplanus sp. FWC-SCC4.</title>
        <authorList>
            <person name="Chen S.-C."/>
            <person name="Zhou Y.-Z."/>
            <person name="Lai M.-C."/>
        </authorList>
    </citation>
    <scope>NUCLEOTIDE SEQUENCE [LARGE SCALE GENOMIC DNA]</scope>
    <source>
        <strain evidence="3 4">FWC-SCC4</strain>
    </source>
</reference>
<feature type="transmembrane region" description="Helical" evidence="2">
    <location>
        <begin position="100"/>
        <end position="121"/>
    </location>
</feature>
<organism evidence="3 4">
    <name type="scientific">Methanochimaera problematica</name>
    <dbReference type="NCBI Taxonomy" id="2609417"/>
    <lineage>
        <taxon>Archaea</taxon>
        <taxon>Methanobacteriati</taxon>
        <taxon>Methanobacteriota</taxon>
        <taxon>Stenosarchaea group</taxon>
        <taxon>Methanomicrobia</taxon>
        <taxon>Methanomicrobiales</taxon>
        <taxon>Methanomicrobiaceae</taxon>
        <taxon>Methanochimaera</taxon>
    </lineage>
</organism>
<keyword evidence="2" id="KW-1133">Transmembrane helix</keyword>
<dbReference type="EMBL" id="CP043875">
    <property type="protein sequence ID" value="WOF15607.1"/>
    <property type="molecule type" value="Genomic_DNA"/>
</dbReference>
<keyword evidence="2" id="KW-0472">Membrane</keyword>
<accession>A0AA97FAK7</accession>
<name>A0AA97FAK7_9EURY</name>
<dbReference type="AlphaFoldDB" id="A0AA97FAK7"/>
<feature type="compositionally biased region" description="Basic and acidic residues" evidence="1">
    <location>
        <begin position="12"/>
        <end position="29"/>
    </location>
</feature>
<dbReference type="Pfam" id="PF19094">
    <property type="entry name" value="EMC6_arch"/>
    <property type="match status" value="1"/>
</dbReference>
<dbReference type="Proteomes" id="UP001301797">
    <property type="component" value="Chromosome"/>
</dbReference>
<keyword evidence="2" id="KW-0812">Transmembrane</keyword>
<feature type="region of interest" description="Disordered" evidence="1">
    <location>
        <begin position="1"/>
        <end position="29"/>
    </location>
</feature>
<evidence type="ECO:0000256" key="1">
    <source>
        <dbReference type="SAM" id="MobiDB-lite"/>
    </source>
</evidence>
<dbReference type="InterPro" id="IPR043941">
    <property type="entry name" value="EMC6-arch"/>
</dbReference>
<protein>
    <submittedName>
        <fullName evidence="3">Uncharacterized protein</fullName>
    </submittedName>
</protein>
<proteinExistence type="predicted"/>
<evidence type="ECO:0000313" key="4">
    <source>
        <dbReference type="Proteomes" id="UP001301797"/>
    </source>
</evidence>
<dbReference type="GeneID" id="85228974"/>
<dbReference type="RefSeq" id="WP_317137180.1">
    <property type="nucleotide sequence ID" value="NZ_CP043875.1"/>
</dbReference>
<keyword evidence="4" id="KW-1185">Reference proteome</keyword>
<dbReference type="KEGG" id="mefw:F1737_02355"/>
<gene>
    <name evidence="3" type="ORF">F1737_02355</name>
</gene>
<sequence length="122" mass="13527">MSEENIVESIEETTKAEDVQKTPEDKMKGHRERMLRTGVACFMGIITGVISFIVIGDPTSVTGEPKGILGVLLLLAGIVFQKHAFIALKIDLSGLGGKDWFYQGFMAFAFWFISWTILLSLQ</sequence>
<evidence type="ECO:0000313" key="3">
    <source>
        <dbReference type="EMBL" id="WOF15607.1"/>
    </source>
</evidence>
<feature type="transmembrane region" description="Helical" evidence="2">
    <location>
        <begin position="67"/>
        <end position="88"/>
    </location>
</feature>
<evidence type="ECO:0000256" key="2">
    <source>
        <dbReference type="SAM" id="Phobius"/>
    </source>
</evidence>
<feature type="transmembrane region" description="Helical" evidence="2">
    <location>
        <begin position="34"/>
        <end position="55"/>
    </location>
</feature>
<feature type="compositionally biased region" description="Acidic residues" evidence="1">
    <location>
        <begin position="1"/>
        <end position="11"/>
    </location>
</feature>